<organism evidence="3 4">
    <name type="scientific">Dactylonectria macrodidyma</name>
    <dbReference type="NCBI Taxonomy" id="307937"/>
    <lineage>
        <taxon>Eukaryota</taxon>
        <taxon>Fungi</taxon>
        <taxon>Dikarya</taxon>
        <taxon>Ascomycota</taxon>
        <taxon>Pezizomycotina</taxon>
        <taxon>Sordariomycetes</taxon>
        <taxon>Hypocreomycetidae</taxon>
        <taxon>Hypocreales</taxon>
        <taxon>Nectriaceae</taxon>
        <taxon>Dactylonectria</taxon>
    </lineage>
</organism>
<comment type="caution">
    <text evidence="3">The sequence shown here is derived from an EMBL/GenBank/DDBJ whole genome shotgun (WGS) entry which is preliminary data.</text>
</comment>
<evidence type="ECO:0000313" key="4">
    <source>
        <dbReference type="Proteomes" id="UP000738349"/>
    </source>
</evidence>
<name>A0A9P9FRV5_9HYPO</name>
<dbReference type="Pfam" id="PF00856">
    <property type="entry name" value="SET"/>
    <property type="match status" value="1"/>
</dbReference>
<feature type="compositionally biased region" description="Low complexity" evidence="1">
    <location>
        <begin position="58"/>
        <end position="67"/>
    </location>
</feature>
<accession>A0A9P9FRV5</accession>
<dbReference type="OrthoDB" id="265717at2759"/>
<dbReference type="PROSITE" id="PS50280">
    <property type="entry name" value="SET"/>
    <property type="match status" value="1"/>
</dbReference>
<proteinExistence type="predicted"/>
<evidence type="ECO:0000313" key="3">
    <source>
        <dbReference type="EMBL" id="KAH7170805.1"/>
    </source>
</evidence>
<reference evidence="3" key="1">
    <citation type="journal article" date="2021" name="Nat. Commun.">
        <title>Genetic determinants of endophytism in the Arabidopsis root mycobiome.</title>
        <authorList>
            <person name="Mesny F."/>
            <person name="Miyauchi S."/>
            <person name="Thiergart T."/>
            <person name="Pickel B."/>
            <person name="Atanasova L."/>
            <person name="Karlsson M."/>
            <person name="Huettel B."/>
            <person name="Barry K.W."/>
            <person name="Haridas S."/>
            <person name="Chen C."/>
            <person name="Bauer D."/>
            <person name="Andreopoulos W."/>
            <person name="Pangilinan J."/>
            <person name="LaButti K."/>
            <person name="Riley R."/>
            <person name="Lipzen A."/>
            <person name="Clum A."/>
            <person name="Drula E."/>
            <person name="Henrissat B."/>
            <person name="Kohler A."/>
            <person name="Grigoriev I.V."/>
            <person name="Martin F.M."/>
            <person name="Hacquard S."/>
        </authorList>
    </citation>
    <scope>NUCLEOTIDE SEQUENCE</scope>
    <source>
        <strain evidence="3">MPI-CAGE-AT-0147</strain>
    </source>
</reference>
<dbReference type="AlphaFoldDB" id="A0A9P9FRV5"/>
<evidence type="ECO:0000259" key="2">
    <source>
        <dbReference type="PROSITE" id="PS50280"/>
    </source>
</evidence>
<feature type="region of interest" description="Disordered" evidence="1">
    <location>
        <begin position="28"/>
        <end position="67"/>
    </location>
</feature>
<keyword evidence="4" id="KW-1185">Reference proteome</keyword>
<dbReference type="Gene3D" id="2.170.270.10">
    <property type="entry name" value="SET domain"/>
    <property type="match status" value="1"/>
</dbReference>
<dbReference type="EMBL" id="JAGMUV010000002">
    <property type="protein sequence ID" value="KAH7170805.1"/>
    <property type="molecule type" value="Genomic_DNA"/>
</dbReference>
<dbReference type="InterPro" id="IPR046341">
    <property type="entry name" value="SET_dom_sf"/>
</dbReference>
<feature type="domain" description="SET" evidence="2">
    <location>
        <begin position="82"/>
        <end position="237"/>
    </location>
</feature>
<protein>
    <recommendedName>
        <fullName evidence="2">SET domain-containing protein</fullName>
    </recommendedName>
</protein>
<sequence>MSRVSYATWTLARSTKPALQSIVDATMPSRRHTSSSSAHDCSIGGCEAGRSPQDEVSSMESLDASSDSYQIGQDKASSLPRNKEATYISSHVNRGRCVHLNQDFPRGHCVIVEKPAISCVHWRQRQGRRTIGDMWDKLSHDARLELQQAFKKLEDIPINKKLNIGGRKLLEKFVEEYAFWDSKNTNAHVYAVASHINHACTTHANAQQWTDSDHPNCITVTLVRDMKAGEELFINYNKGRMRFGCAVGGSRCDEPRYNESRYDEPRTENPREGSCE</sequence>
<dbReference type="SUPFAM" id="SSF82199">
    <property type="entry name" value="SET domain"/>
    <property type="match status" value="1"/>
</dbReference>
<gene>
    <name evidence="3" type="ORF">EDB81DRAFT_180419</name>
</gene>
<dbReference type="InterPro" id="IPR001214">
    <property type="entry name" value="SET_dom"/>
</dbReference>
<evidence type="ECO:0000256" key="1">
    <source>
        <dbReference type="SAM" id="MobiDB-lite"/>
    </source>
</evidence>
<feature type="region of interest" description="Disordered" evidence="1">
    <location>
        <begin position="256"/>
        <end position="276"/>
    </location>
</feature>
<dbReference type="Proteomes" id="UP000738349">
    <property type="component" value="Unassembled WGS sequence"/>
</dbReference>